<organism evidence="3 4">
    <name type="scientific">Faecalibacterium prausnitzii</name>
    <dbReference type="NCBI Taxonomy" id="853"/>
    <lineage>
        <taxon>Bacteria</taxon>
        <taxon>Bacillati</taxon>
        <taxon>Bacillota</taxon>
        <taxon>Clostridia</taxon>
        <taxon>Eubacteriales</taxon>
        <taxon>Oscillospiraceae</taxon>
        <taxon>Faecalibacterium</taxon>
    </lineage>
</organism>
<dbReference type="PANTHER" id="PTHR46558:SF4">
    <property type="entry name" value="DNA-BIDING PHAGE PROTEIN"/>
    <property type="match status" value="1"/>
</dbReference>
<evidence type="ECO:0000313" key="3">
    <source>
        <dbReference type="EMBL" id="RGC03683.1"/>
    </source>
</evidence>
<proteinExistence type="predicted"/>
<feature type="domain" description="HTH cro/C1-type" evidence="2">
    <location>
        <begin position="13"/>
        <end position="67"/>
    </location>
</feature>
<dbReference type="Proteomes" id="UP000261079">
    <property type="component" value="Unassembled WGS sequence"/>
</dbReference>
<dbReference type="InterPro" id="IPR010982">
    <property type="entry name" value="Lambda_DNA-bd_dom_sf"/>
</dbReference>
<dbReference type="GO" id="GO:0003677">
    <property type="term" value="F:DNA binding"/>
    <property type="evidence" value="ECO:0007669"/>
    <property type="project" value="UniProtKB-KW"/>
</dbReference>
<dbReference type="EMBL" id="QVEZ01000014">
    <property type="protein sequence ID" value="RGC03683.1"/>
    <property type="molecule type" value="Genomic_DNA"/>
</dbReference>
<accession>A0A3E2V042</accession>
<evidence type="ECO:0000256" key="1">
    <source>
        <dbReference type="ARBA" id="ARBA00023125"/>
    </source>
</evidence>
<dbReference type="CDD" id="cd00093">
    <property type="entry name" value="HTH_XRE"/>
    <property type="match status" value="1"/>
</dbReference>
<sequence>MPNSDLKVLGEKVRTERKLAGLTQEQLAERCHVSTKHIANIEKGSMNPSYEILLAIARVLPVSLDALITPGMDKTEIELKEFNRIYLSCPEVVRETLMDSTRTLAKHLTEFYSKIENP</sequence>
<comment type="caution">
    <text evidence="3">The sequence shown here is derived from an EMBL/GenBank/DDBJ whole genome shotgun (WGS) entry which is preliminary data.</text>
</comment>
<dbReference type="SMART" id="SM00530">
    <property type="entry name" value="HTH_XRE"/>
    <property type="match status" value="1"/>
</dbReference>
<name>A0A3E2V042_9FIRM</name>
<evidence type="ECO:0000259" key="2">
    <source>
        <dbReference type="PROSITE" id="PS50943"/>
    </source>
</evidence>
<protein>
    <submittedName>
        <fullName evidence="3">XRE family transcriptional regulator</fullName>
    </submittedName>
</protein>
<dbReference type="PANTHER" id="PTHR46558">
    <property type="entry name" value="TRACRIPTIONAL REGULATORY PROTEIN-RELATED-RELATED"/>
    <property type="match status" value="1"/>
</dbReference>
<evidence type="ECO:0000313" key="4">
    <source>
        <dbReference type="Proteomes" id="UP000261079"/>
    </source>
</evidence>
<dbReference type="Pfam" id="PF01381">
    <property type="entry name" value="HTH_3"/>
    <property type="match status" value="1"/>
</dbReference>
<reference evidence="3 4" key="1">
    <citation type="submission" date="2018-08" db="EMBL/GenBank/DDBJ databases">
        <title>A genome reference for cultivated species of the human gut microbiota.</title>
        <authorList>
            <person name="Zou Y."/>
            <person name="Xue W."/>
            <person name="Luo G."/>
        </authorList>
    </citation>
    <scope>NUCLEOTIDE SEQUENCE [LARGE SCALE GENOMIC DNA]</scope>
    <source>
        <strain evidence="3 4">AM42-11AC</strain>
    </source>
</reference>
<dbReference type="Gene3D" id="1.10.260.40">
    <property type="entry name" value="lambda repressor-like DNA-binding domains"/>
    <property type="match status" value="1"/>
</dbReference>
<dbReference type="PROSITE" id="PS50943">
    <property type="entry name" value="HTH_CROC1"/>
    <property type="match status" value="1"/>
</dbReference>
<dbReference type="SUPFAM" id="SSF47413">
    <property type="entry name" value="lambda repressor-like DNA-binding domains"/>
    <property type="match status" value="1"/>
</dbReference>
<gene>
    <name evidence="3" type="ORF">DW905_13745</name>
</gene>
<dbReference type="AlphaFoldDB" id="A0A3E2V042"/>
<keyword evidence="1" id="KW-0238">DNA-binding</keyword>
<dbReference type="InterPro" id="IPR001387">
    <property type="entry name" value="Cro/C1-type_HTH"/>
</dbReference>